<dbReference type="Ensembl" id="ENSOMET00000025715.1">
    <property type="protein sequence ID" value="ENSOMEP00000017071.1"/>
    <property type="gene ID" value="ENSOMEG00000018753.1"/>
</dbReference>
<proteinExistence type="predicted"/>
<dbReference type="AlphaFoldDB" id="A0A3B3CHL6"/>
<sequence>IKIYILSNLYKLEISNLTQYRYPNLVHVQARYDIWDRFRFSIASSSGFGYRYWMHPEGQCEVHHQIPYPELHPSMSFADSINHSRRGASTGVIVGTANSN</sequence>
<dbReference type="Proteomes" id="UP000261560">
    <property type="component" value="Unplaced"/>
</dbReference>
<reference evidence="1" key="2">
    <citation type="submission" date="2025-09" db="UniProtKB">
        <authorList>
            <consortium name="Ensembl"/>
        </authorList>
    </citation>
    <scope>IDENTIFICATION</scope>
</reference>
<keyword evidence="2" id="KW-1185">Reference proteome</keyword>
<evidence type="ECO:0000313" key="1">
    <source>
        <dbReference type="Ensembl" id="ENSOMEP00000017071.1"/>
    </source>
</evidence>
<name>A0A3B3CHL6_ORYME</name>
<accession>A0A3B3CHL6</accession>
<dbReference type="PaxDb" id="30732-ENSOMEP00000017071"/>
<reference evidence="1" key="1">
    <citation type="submission" date="2025-08" db="UniProtKB">
        <authorList>
            <consortium name="Ensembl"/>
        </authorList>
    </citation>
    <scope>IDENTIFICATION</scope>
</reference>
<protein>
    <submittedName>
        <fullName evidence="1">Uncharacterized protein</fullName>
    </submittedName>
</protein>
<organism evidence="1 2">
    <name type="scientific">Oryzias melastigma</name>
    <name type="common">Marine medaka</name>
    <dbReference type="NCBI Taxonomy" id="30732"/>
    <lineage>
        <taxon>Eukaryota</taxon>
        <taxon>Metazoa</taxon>
        <taxon>Chordata</taxon>
        <taxon>Craniata</taxon>
        <taxon>Vertebrata</taxon>
        <taxon>Euteleostomi</taxon>
        <taxon>Actinopterygii</taxon>
        <taxon>Neopterygii</taxon>
        <taxon>Teleostei</taxon>
        <taxon>Neoteleostei</taxon>
        <taxon>Acanthomorphata</taxon>
        <taxon>Ovalentaria</taxon>
        <taxon>Atherinomorphae</taxon>
        <taxon>Beloniformes</taxon>
        <taxon>Adrianichthyidae</taxon>
        <taxon>Oryziinae</taxon>
        <taxon>Oryzias</taxon>
    </lineage>
</organism>
<evidence type="ECO:0000313" key="2">
    <source>
        <dbReference type="Proteomes" id="UP000261560"/>
    </source>
</evidence>